<keyword evidence="4" id="KW-1185">Reference proteome</keyword>
<dbReference type="Pfam" id="PF11172">
    <property type="entry name" value="DUF2959"/>
    <property type="match status" value="1"/>
</dbReference>
<dbReference type="PROSITE" id="PS51257">
    <property type="entry name" value="PROKAR_LIPOPROTEIN"/>
    <property type="match status" value="1"/>
</dbReference>
<proteinExistence type="predicted"/>
<dbReference type="RefSeq" id="WP_151151665.1">
    <property type="nucleotide sequence ID" value="NZ_WAIE01000006.1"/>
</dbReference>
<accession>A0A6N6MZX1</accession>
<sequence>MRRIIRLLFLVVMVASLTACQSAYYKTMESVGYHKRDILVDRVEDTREANQDAKEQFADALERFRSVVQVDGGELEERYDALNSEYEDCEDRAETVRKRIANVEDVAEALFREWKEEIGQYTSASLRSKSRKVMNDTKTRYNRLIKSMKRASAKMDPVLAAFKDQVLFLKHNLNARAVASLKGELSSIRSDVSVLIRDMERSIKEADSFIKSMESGK</sequence>
<gene>
    <name evidence="3" type="ORF">F8A88_13335</name>
</gene>
<protein>
    <submittedName>
        <fullName evidence="3">DUF2959 domain-containing protein</fullName>
    </submittedName>
</protein>
<reference evidence="3 4" key="1">
    <citation type="journal article" date="2017" name="Int. J. Syst. Evol. Microbiol.">
        <title>Desulfovibrio senegalensis sp. nov., a mesophilic sulfate reducer isolated from marine sediment.</title>
        <authorList>
            <person name="Thioye A."/>
            <person name="Gam Z.B.A."/>
            <person name="Mbengue M."/>
            <person name="Cayol J.L."/>
            <person name="Joseph-Bartoli M."/>
            <person name="Toure-Kane C."/>
            <person name="Labat M."/>
        </authorList>
    </citation>
    <scope>NUCLEOTIDE SEQUENCE [LARGE SCALE GENOMIC DNA]</scope>
    <source>
        <strain evidence="3 4">DSM 101509</strain>
    </source>
</reference>
<comment type="caution">
    <text evidence="3">The sequence shown here is derived from an EMBL/GenBank/DDBJ whole genome shotgun (WGS) entry which is preliminary data.</text>
</comment>
<dbReference type="AlphaFoldDB" id="A0A6N6MZX1"/>
<evidence type="ECO:0000256" key="1">
    <source>
        <dbReference type="SAM" id="Coils"/>
    </source>
</evidence>
<organism evidence="3 4">
    <name type="scientific">Pseudodesulfovibrio senegalensis</name>
    <dbReference type="NCBI Taxonomy" id="1721087"/>
    <lineage>
        <taxon>Bacteria</taxon>
        <taxon>Pseudomonadati</taxon>
        <taxon>Thermodesulfobacteriota</taxon>
        <taxon>Desulfovibrionia</taxon>
        <taxon>Desulfovibrionales</taxon>
        <taxon>Desulfovibrionaceae</taxon>
    </lineage>
</organism>
<dbReference type="InterPro" id="IPR021342">
    <property type="entry name" value="DUF2959"/>
</dbReference>
<feature type="coiled-coil region" evidence="1">
    <location>
        <begin position="36"/>
        <end position="113"/>
    </location>
</feature>
<dbReference type="EMBL" id="WAIE01000006">
    <property type="protein sequence ID" value="KAB1440921.1"/>
    <property type="molecule type" value="Genomic_DNA"/>
</dbReference>
<evidence type="ECO:0000256" key="2">
    <source>
        <dbReference type="SAM" id="SignalP"/>
    </source>
</evidence>
<feature type="chain" id="PRO_5026959325" evidence="2">
    <location>
        <begin position="26"/>
        <end position="217"/>
    </location>
</feature>
<dbReference type="OrthoDB" id="9780401at2"/>
<dbReference type="Proteomes" id="UP000438699">
    <property type="component" value="Unassembled WGS sequence"/>
</dbReference>
<keyword evidence="1" id="KW-0175">Coiled coil</keyword>
<keyword evidence="2" id="KW-0732">Signal</keyword>
<evidence type="ECO:0000313" key="3">
    <source>
        <dbReference type="EMBL" id="KAB1440921.1"/>
    </source>
</evidence>
<name>A0A6N6MZX1_9BACT</name>
<evidence type="ECO:0000313" key="4">
    <source>
        <dbReference type="Proteomes" id="UP000438699"/>
    </source>
</evidence>
<feature type="signal peptide" evidence="2">
    <location>
        <begin position="1"/>
        <end position="25"/>
    </location>
</feature>